<dbReference type="EMBL" id="BAAALD010000018">
    <property type="protein sequence ID" value="GAA1080871.1"/>
    <property type="molecule type" value="Genomic_DNA"/>
</dbReference>
<reference evidence="4" key="1">
    <citation type="journal article" date="2019" name="Int. J. Syst. Evol. Microbiol.">
        <title>The Global Catalogue of Microorganisms (GCM) 10K type strain sequencing project: providing services to taxonomists for standard genome sequencing and annotation.</title>
        <authorList>
            <consortium name="The Broad Institute Genomics Platform"/>
            <consortium name="The Broad Institute Genome Sequencing Center for Infectious Disease"/>
            <person name="Wu L."/>
            <person name="Ma J."/>
        </authorList>
    </citation>
    <scope>NUCLEOTIDE SEQUENCE [LARGE SCALE GENOMIC DNA]</scope>
    <source>
        <strain evidence="4">JCM 13002</strain>
    </source>
</reference>
<organism evidence="3 4">
    <name type="scientific">Kitasatospora arboriphila</name>
    <dbReference type="NCBI Taxonomy" id="258052"/>
    <lineage>
        <taxon>Bacteria</taxon>
        <taxon>Bacillati</taxon>
        <taxon>Actinomycetota</taxon>
        <taxon>Actinomycetes</taxon>
        <taxon>Kitasatosporales</taxon>
        <taxon>Streptomycetaceae</taxon>
        <taxon>Kitasatospora</taxon>
    </lineage>
</organism>
<dbReference type="Gene3D" id="3.30.70.1060">
    <property type="entry name" value="Dimeric alpha+beta barrel"/>
    <property type="match status" value="1"/>
</dbReference>
<comment type="caution">
    <text evidence="3">The sequence shown here is derived from an EMBL/GenBank/DDBJ whole genome shotgun (WGS) entry which is preliminary data.</text>
</comment>
<feature type="domain" description="YCII-related" evidence="2">
    <location>
        <begin position="3"/>
        <end position="115"/>
    </location>
</feature>
<evidence type="ECO:0000256" key="1">
    <source>
        <dbReference type="ARBA" id="ARBA00007689"/>
    </source>
</evidence>
<dbReference type="Proteomes" id="UP001499987">
    <property type="component" value="Unassembled WGS sequence"/>
</dbReference>
<dbReference type="RefSeq" id="WP_344623578.1">
    <property type="nucleotide sequence ID" value="NZ_BAAALD010000018.1"/>
</dbReference>
<sequence>MAQYLILVYRDEARVAAASADEWEAALKDHLAFQERNAAALLGANALHFTETATSVRPDGSGGFAVTDGPFAETKEALGGYYLAEAADLDEAIALARQVPAHFGGGVEVRPVRVFD</sequence>
<evidence type="ECO:0000313" key="4">
    <source>
        <dbReference type="Proteomes" id="UP001499987"/>
    </source>
</evidence>
<protein>
    <submittedName>
        <fullName evidence="3">YciI family protein</fullName>
    </submittedName>
</protein>
<evidence type="ECO:0000259" key="2">
    <source>
        <dbReference type="Pfam" id="PF03795"/>
    </source>
</evidence>
<evidence type="ECO:0000313" key="3">
    <source>
        <dbReference type="EMBL" id="GAA1080871.1"/>
    </source>
</evidence>
<accession>A0ABP4DZ25</accession>
<proteinExistence type="inferred from homology"/>
<dbReference type="Pfam" id="PF03795">
    <property type="entry name" value="YCII"/>
    <property type="match status" value="1"/>
</dbReference>
<dbReference type="PANTHER" id="PTHR35174:SF3">
    <property type="entry name" value="BLL7171 PROTEIN"/>
    <property type="match status" value="1"/>
</dbReference>
<name>A0ABP4DZ25_9ACTN</name>
<dbReference type="InterPro" id="IPR005545">
    <property type="entry name" value="YCII"/>
</dbReference>
<dbReference type="InterPro" id="IPR011008">
    <property type="entry name" value="Dimeric_a/b-barrel"/>
</dbReference>
<gene>
    <name evidence="3" type="ORF">GCM10009663_24510</name>
</gene>
<comment type="similarity">
    <text evidence="1">Belongs to the YciI family.</text>
</comment>
<dbReference type="PANTHER" id="PTHR35174">
    <property type="entry name" value="BLL7171 PROTEIN-RELATED"/>
    <property type="match status" value="1"/>
</dbReference>
<keyword evidence="4" id="KW-1185">Reference proteome</keyword>
<dbReference type="SUPFAM" id="SSF54909">
    <property type="entry name" value="Dimeric alpha+beta barrel"/>
    <property type="match status" value="1"/>
</dbReference>